<gene>
    <name evidence="4" type="ORF">FHL15_000516</name>
</gene>
<evidence type="ECO:0000313" key="5">
    <source>
        <dbReference type="Proteomes" id="UP000319160"/>
    </source>
</evidence>
<dbReference type="OrthoDB" id="1026733at2759"/>
<feature type="region of interest" description="Disordered" evidence="2">
    <location>
        <begin position="372"/>
        <end position="396"/>
    </location>
</feature>
<feature type="compositionally biased region" description="Polar residues" evidence="2">
    <location>
        <begin position="82"/>
        <end position="91"/>
    </location>
</feature>
<keyword evidence="1" id="KW-0175">Coiled coil</keyword>
<dbReference type="GO" id="GO:0043130">
    <property type="term" value="F:ubiquitin binding"/>
    <property type="evidence" value="ECO:0007669"/>
    <property type="project" value="TreeGrafter"/>
</dbReference>
<evidence type="ECO:0000313" key="4">
    <source>
        <dbReference type="EMBL" id="TRX98442.1"/>
    </source>
</evidence>
<reference evidence="5" key="1">
    <citation type="submission" date="2019-06" db="EMBL/GenBank/DDBJ databases">
        <title>Draft genome sequence of the griseofulvin-producing fungus Xylaria cubensis strain G536.</title>
        <authorList>
            <person name="Mead M.E."/>
            <person name="Raja H.A."/>
            <person name="Steenwyk J.L."/>
            <person name="Knowles S.L."/>
            <person name="Oberlies N.H."/>
            <person name="Rokas A."/>
        </authorList>
    </citation>
    <scope>NUCLEOTIDE SEQUENCE [LARGE SCALE GENOMIC DNA]</scope>
    <source>
        <strain evidence="5">G536</strain>
    </source>
</reference>
<proteinExistence type="predicted"/>
<organism evidence="4 5">
    <name type="scientific">Xylaria flabelliformis</name>
    <dbReference type="NCBI Taxonomy" id="2512241"/>
    <lineage>
        <taxon>Eukaryota</taxon>
        <taxon>Fungi</taxon>
        <taxon>Dikarya</taxon>
        <taxon>Ascomycota</taxon>
        <taxon>Pezizomycotina</taxon>
        <taxon>Sordariomycetes</taxon>
        <taxon>Xylariomycetidae</taxon>
        <taxon>Xylariales</taxon>
        <taxon>Xylariaceae</taxon>
        <taxon>Xylaria</taxon>
    </lineage>
</organism>
<dbReference type="AlphaFoldDB" id="A0A553IE14"/>
<protein>
    <recommendedName>
        <fullName evidence="3">UBX domain-containing protein</fullName>
    </recommendedName>
</protein>
<evidence type="ECO:0000256" key="1">
    <source>
        <dbReference type="ARBA" id="ARBA00023054"/>
    </source>
</evidence>
<dbReference type="Gene3D" id="3.40.30.10">
    <property type="entry name" value="Glutaredoxin"/>
    <property type="match status" value="1"/>
</dbReference>
<dbReference type="Pfam" id="PF14555">
    <property type="entry name" value="UBA_4"/>
    <property type="match status" value="1"/>
</dbReference>
<dbReference type="Pfam" id="PF00789">
    <property type="entry name" value="UBX"/>
    <property type="match status" value="1"/>
</dbReference>
<dbReference type="InterPro" id="IPR050730">
    <property type="entry name" value="UBX_domain-protein"/>
</dbReference>
<comment type="caution">
    <text evidence="4">The sequence shown here is derived from an EMBL/GenBank/DDBJ whole genome shotgun (WGS) entry which is preliminary data.</text>
</comment>
<dbReference type="GO" id="GO:0036503">
    <property type="term" value="P:ERAD pathway"/>
    <property type="evidence" value="ECO:0007669"/>
    <property type="project" value="TreeGrafter"/>
</dbReference>
<dbReference type="SUPFAM" id="SSF46934">
    <property type="entry name" value="UBA-like"/>
    <property type="match status" value="1"/>
</dbReference>
<dbReference type="PROSITE" id="PS50033">
    <property type="entry name" value="UBX"/>
    <property type="match status" value="1"/>
</dbReference>
<evidence type="ECO:0000259" key="3">
    <source>
        <dbReference type="PROSITE" id="PS50033"/>
    </source>
</evidence>
<feature type="region of interest" description="Disordered" evidence="2">
    <location>
        <begin position="68"/>
        <end position="111"/>
    </location>
</feature>
<dbReference type="GO" id="GO:0005783">
    <property type="term" value="C:endoplasmic reticulum"/>
    <property type="evidence" value="ECO:0007669"/>
    <property type="project" value="TreeGrafter"/>
</dbReference>
<dbReference type="PANTHER" id="PTHR23322:SF1">
    <property type="entry name" value="FAS-ASSOCIATED FACTOR 2"/>
    <property type="match status" value="1"/>
</dbReference>
<keyword evidence="5" id="KW-1185">Reference proteome</keyword>
<dbReference type="InterPro" id="IPR009060">
    <property type="entry name" value="UBA-like_sf"/>
</dbReference>
<evidence type="ECO:0000256" key="2">
    <source>
        <dbReference type="SAM" id="MobiDB-lite"/>
    </source>
</evidence>
<dbReference type="Gene3D" id="3.10.20.90">
    <property type="entry name" value="Phosphatidylinositol 3-kinase Catalytic Subunit, Chain A, domain 1"/>
    <property type="match status" value="1"/>
</dbReference>
<dbReference type="PANTHER" id="PTHR23322">
    <property type="entry name" value="FAS-ASSOCIATED PROTEIN"/>
    <property type="match status" value="1"/>
</dbReference>
<dbReference type="InterPro" id="IPR006577">
    <property type="entry name" value="UAS"/>
</dbReference>
<feature type="domain" description="UBX" evidence="3">
    <location>
        <begin position="411"/>
        <end position="496"/>
    </location>
</feature>
<dbReference type="InterPro" id="IPR036249">
    <property type="entry name" value="Thioredoxin-like_sf"/>
</dbReference>
<feature type="compositionally biased region" description="Basic and acidic residues" evidence="2">
    <location>
        <begin position="373"/>
        <end position="391"/>
    </location>
</feature>
<dbReference type="STRING" id="2512241.A0A553IE14"/>
<feature type="region of interest" description="Disordered" evidence="2">
    <location>
        <begin position="456"/>
        <end position="475"/>
    </location>
</feature>
<name>A0A553IE14_9PEZI</name>
<dbReference type="SUPFAM" id="SSF54236">
    <property type="entry name" value="Ubiquitin-like"/>
    <property type="match status" value="1"/>
</dbReference>
<dbReference type="Gene3D" id="1.10.8.10">
    <property type="entry name" value="DNA helicase RuvA subunit, C-terminal domain"/>
    <property type="match status" value="1"/>
</dbReference>
<dbReference type="SUPFAM" id="SSF52833">
    <property type="entry name" value="Thioredoxin-like"/>
    <property type="match status" value="1"/>
</dbReference>
<dbReference type="EMBL" id="VFLP01000002">
    <property type="protein sequence ID" value="TRX98442.1"/>
    <property type="molecule type" value="Genomic_DNA"/>
</dbReference>
<dbReference type="SMART" id="SM00594">
    <property type="entry name" value="UAS"/>
    <property type="match status" value="1"/>
</dbReference>
<sequence length="536" mass="59682">MASDAGVDISHLSADQQAALEQYTQVTAQDVKDAVALLERSQWNVQIAIAKFFDGEAPDPVAEAVAAQSHIPQQQSRHENLQESLLASSSPYGRPRPRERPDPAPRIVPQATTTRRTPFLLAIIFAPFNFGYRAVSALFRTFVYIFAFLPPSLRPRSITTSMATGFRGSKGRRMLMPPDTAARFRREFEEEYGTNALPFYEGGFAQALDLAKRDLKFLLMVLMSPEHDDTESFTRDTLLSPEVVSFINDPANDIVLWGGNVLDSEAYQVAAEYNCTKFPFSCLVCLTPKEGSTRMSIIKRLGGPLSPSTYLAEIQTAINKYAPDLAGVRAERTAQQVARNLRTEQDDAYERSLARDRERAKQKKEAAAAAAATEKKALEEAEAAERRERQKQQWRRWRATTIKPEPDASANAKDVVRLALMMPTAGRIVRRFSAGTSVEELYAFVECYDILTTNPELNGEDEKREAGEEDDVDLPAEKPEGYVHEYGFRIASPLPRVVYEPGEKATLSERIGRSGNLIVELGTADESDSEPDESES</sequence>
<accession>A0A553IE14</accession>
<dbReference type="InterPro" id="IPR001012">
    <property type="entry name" value="UBX_dom"/>
</dbReference>
<dbReference type="InterPro" id="IPR029071">
    <property type="entry name" value="Ubiquitin-like_domsf"/>
</dbReference>
<dbReference type="Proteomes" id="UP000319160">
    <property type="component" value="Unassembled WGS sequence"/>
</dbReference>